<evidence type="ECO:0000256" key="3">
    <source>
        <dbReference type="ARBA" id="ARBA00023136"/>
    </source>
</evidence>
<keyword evidence="2 5" id="KW-1133">Transmembrane helix</keyword>
<keyword evidence="1 5" id="KW-0812">Transmembrane</keyword>
<feature type="transmembrane region" description="Helical" evidence="5">
    <location>
        <begin position="76"/>
        <end position="96"/>
    </location>
</feature>
<evidence type="ECO:0000256" key="1">
    <source>
        <dbReference type="ARBA" id="ARBA00022692"/>
    </source>
</evidence>
<dbReference type="GO" id="GO:0016020">
    <property type="term" value="C:membrane"/>
    <property type="evidence" value="ECO:0007669"/>
    <property type="project" value="InterPro"/>
</dbReference>
<evidence type="ECO:0000313" key="6">
    <source>
        <dbReference type="EMBL" id="MBA4631019.1"/>
    </source>
</evidence>
<dbReference type="GO" id="GO:0022857">
    <property type="term" value="F:transmembrane transporter activity"/>
    <property type="evidence" value="ECO:0007669"/>
    <property type="project" value="InterPro"/>
</dbReference>
<reference evidence="6" key="2">
    <citation type="submission" date="2020-07" db="EMBL/GenBank/DDBJ databases">
        <authorList>
            <person name="Vera ALvarez R."/>
            <person name="Arias-Moreno D.M."/>
            <person name="Jimenez-Jacinto V."/>
            <person name="Jimenez-Bremont J.F."/>
            <person name="Swaminathan K."/>
            <person name="Moose S.P."/>
            <person name="Guerrero-Gonzalez M.L."/>
            <person name="Marino-Ramirez L."/>
            <person name="Landsman D."/>
            <person name="Rodriguez-Kessler M."/>
            <person name="Delgado-Sanchez P."/>
        </authorList>
    </citation>
    <scope>NUCLEOTIDE SEQUENCE</scope>
    <source>
        <tissue evidence="6">Cladode</tissue>
    </source>
</reference>
<dbReference type="EMBL" id="GISG01076219">
    <property type="protein sequence ID" value="MBA4631019.1"/>
    <property type="molecule type" value="Transcribed_RNA"/>
</dbReference>
<feature type="transmembrane region" description="Helical" evidence="5">
    <location>
        <begin position="42"/>
        <end position="64"/>
    </location>
</feature>
<feature type="transmembrane region" description="Helical" evidence="5">
    <location>
        <begin position="9"/>
        <end position="30"/>
    </location>
</feature>
<reference evidence="6" key="1">
    <citation type="journal article" date="2013" name="J. Plant Res.">
        <title>Effect of fungi and light on seed germination of three Opuntia species from semiarid lands of central Mexico.</title>
        <authorList>
            <person name="Delgado-Sanchez P."/>
            <person name="Jimenez-Bremont J.F."/>
            <person name="Guerrero-Gonzalez Mde L."/>
            <person name="Flores J."/>
        </authorList>
    </citation>
    <scope>NUCLEOTIDE SEQUENCE</scope>
    <source>
        <tissue evidence="6">Cladode</tissue>
    </source>
</reference>
<evidence type="ECO:0000256" key="4">
    <source>
        <dbReference type="SAM" id="MobiDB-lite"/>
    </source>
</evidence>
<feature type="transmembrane region" description="Helical" evidence="5">
    <location>
        <begin position="220"/>
        <end position="242"/>
    </location>
</feature>
<feature type="transmembrane region" description="Helical" evidence="5">
    <location>
        <begin position="102"/>
        <end position="126"/>
    </location>
</feature>
<feature type="transmembrane region" description="Helical" evidence="5">
    <location>
        <begin position="285"/>
        <end position="305"/>
    </location>
</feature>
<feature type="transmembrane region" description="Helical" evidence="5">
    <location>
        <begin position="188"/>
        <end position="208"/>
    </location>
</feature>
<feature type="transmembrane region" description="Helical" evidence="5">
    <location>
        <begin position="138"/>
        <end position="158"/>
    </location>
</feature>
<dbReference type="PANTHER" id="PTHR31218">
    <property type="entry name" value="WAT1-RELATED PROTEIN"/>
    <property type="match status" value="1"/>
</dbReference>
<sequence length="361" mass="40178">MELRQGKMWVAVPFLVMFFVEGCTIALTITAKSAMGQGMNQFVFVAYTNALSSILLLSYSLIFHRDSMRRIFTKKMMGRFFLLGLTGITIAQNLAFTGLRDSSPIVVCAMGMLLPSYQFFLSLILGNTKLNWRISTRIKIAGVIVSVFGALTVATYMGPSILSGPLFRPQLLQGPRPLLIFISTTDEWVFGTFLLAAATFFIAIWGMIQVETFIRFPDMMVIVTCYTIFGTFQTAFVDIILNGDLNAWKLKMDLELLIIILTALFGTLCRSRIQAWVMNLNGPMYVALFKPAGIFWACAIGLSLFGSALHYGSVIGTIIIGVGYYTVLWGVKEEGREDQQSKTRSSEDIKAPLLQQSDEQV</sequence>
<feature type="transmembrane region" description="Helical" evidence="5">
    <location>
        <begin position="311"/>
        <end position="331"/>
    </location>
</feature>
<dbReference type="AlphaFoldDB" id="A0A7C8Z075"/>
<accession>A0A7C8Z075</accession>
<organism evidence="6">
    <name type="scientific">Opuntia streptacantha</name>
    <name type="common">Prickly pear cactus</name>
    <name type="synonym">Opuntia cardona</name>
    <dbReference type="NCBI Taxonomy" id="393608"/>
    <lineage>
        <taxon>Eukaryota</taxon>
        <taxon>Viridiplantae</taxon>
        <taxon>Streptophyta</taxon>
        <taxon>Embryophyta</taxon>
        <taxon>Tracheophyta</taxon>
        <taxon>Spermatophyta</taxon>
        <taxon>Magnoliopsida</taxon>
        <taxon>eudicotyledons</taxon>
        <taxon>Gunneridae</taxon>
        <taxon>Pentapetalae</taxon>
        <taxon>Caryophyllales</taxon>
        <taxon>Cactineae</taxon>
        <taxon>Cactaceae</taxon>
        <taxon>Opuntioideae</taxon>
        <taxon>Opuntia</taxon>
    </lineage>
</organism>
<dbReference type="InterPro" id="IPR030184">
    <property type="entry name" value="WAT1-related"/>
</dbReference>
<protein>
    <submittedName>
        <fullName evidence="6">Uncharacterized protein</fullName>
    </submittedName>
</protein>
<feature type="region of interest" description="Disordered" evidence="4">
    <location>
        <begin position="336"/>
        <end position="361"/>
    </location>
</feature>
<feature type="transmembrane region" description="Helical" evidence="5">
    <location>
        <begin position="254"/>
        <end position="273"/>
    </location>
</feature>
<proteinExistence type="predicted"/>
<evidence type="ECO:0000256" key="5">
    <source>
        <dbReference type="SAM" id="Phobius"/>
    </source>
</evidence>
<evidence type="ECO:0000256" key="2">
    <source>
        <dbReference type="ARBA" id="ARBA00022989"/>
    </source>
</evidence>
<keyword evidence="3 5" id="KW-0472">Membrane</keyword>
<name>A0A7C8Z075_OPUST</name>
<feature type="compositionally biased region" description="Basic and acidic residues" evidence="4">
    <location>
        <begin position="336"/>
        <end position="350"/>
    </location>
</feature>